<name>A0ABZ2C5I7_9PROT</name>
<protein>
    <submittedName>
        <fullName evidence="2">Uncharacterized protein</fullName>
    </submittedName>
</protein>
<keyword evidence="3" id="KW-1185">Reference proteome</keyword>
<sequence>MKNFFYLISSVSLFPFYFSPILAGKGGKEEEPLNNPPALLGKRSHEADNREAPAKRPARDPQQPLQAPFLERNAPPPLALRQNNNDQELAFEASKILSDNSYELFFLSTIQSVIQKINVNGEIKSIKYINEIDEIGINQEKFEEIIRKISLNEKMGKNLQDLLKKHAPQLTPLFSNFYDIWITHIDIKCYPGNWFKSLLWSKGSDFRNTLLYLLIFKKYRDEDIPTINQAFEEAFKY</sequence>
<proteinExistence type="predicted"/>
<dbReference type="Proteomes" id="UP001330434">
    <property type="component" value="Chromosome"/>
</dbReference>
<evidence type="ECO:0000313" key="3">
    <source>
        <dbReference type="Proteomes" id="UP001330434"/>
    </source>
</evidence>
<dbReference type="EMBL" id="CP133270">
    <property type="protein sequence ID" value="WVX67376.1"/>
    <property type="molecule type" value="Genomic_DNA"/>
</dbReference>
<gene>
    <name evidence="2" type="ORF">Bealeia1_01577</name>
</gene>
<feature type="region of interest" description="Disordered" evidence="1">
    <location>
        <begin position="27"/>
        <end position="81"/>
    </location>
</feature>
<evidence type="ECO:0000256" key="1">
    <source>
        <dbReference type="SAM" id="MobiDB-lite"/>
    </source>
</evidence>
<organism evidence="2 3">
    <name type="scientific">Candidatus Bealeia paramacronuclearis</name>
    <dbReference type="NCBI Taxonomy" id="1921001"/>
    <lineage>
        <taxon>Bacteria</taxon>
        <taxon>Pseudomonadati</taxon>
        <taxon>Pseudomonadota</taxon>
        <taxon>Alphaproteobacteria</taxon>
        <taxon>Holosporales</taxon>
        <taxon>Holosporaceae</taxon>
        <taxon>Candidatus Bealeia</taxon>
    </lineage>
</organism>
<evidence type="ECO:0000313" key="2">
    <source>
        <dbReference type="EMBL" id="WVX67376.1"/>
    </source>
</evidence>
<feature type="compositionally biased region" description="Basic and acidic residues" evidence="1">
    <location>
        <begin position="43"/>
        <end position="59"/>
    </location>
</feature>
<dbReference type="RefSeq" id="WP_331256138.1">
    <property type="nucleotide sequence ID" value="NZ_CP133270.1"/>
</dbReference>
<accession>A0ABZ2C5I7</accession>
<reference evidence="2 3" key="1">
    <citation type="journal article" date="2024" name="Environ. Microbiol.">
        <title>Novel evolutionary insights on the interactions of the Holosporales (Alphaproteobacteria) with eukaryotic hosts from comparative genomics.</title>
        <authorList>
            <person name="Giovannini M."/>
            <person name="Petroni G."/>
            <person name="Castelli M."/>
        </authorList>
    </citation>
    <scope>NUCLEOTIDE SEQUENCE [LARGE SCALE GENOMIC DNA]</scope>
    <source>
        <strain evidence="2 3">US_Bl 15I1</strain>
    </source>
</reference>